<evidence type="ECO:0000256" key="4">
    <source>
        <dbReference type="ARBA" id="ARBA00022722"/>
    </source>
</evidence>
<feature type="domain" description="DDE Tnp4" evidence="8">
    <location>
        <begin position="2"/>
        <end position="135"/>
    </location>
</feature>
<dbReference type="GO" id="GO:0046872">
    <property type="term" value="F:metal ion binding"/>
    <property type="evidence" value="ECO:0007669"/>
    <property type="project" value="UniProtKB-KW"/>
</dbReference>
<comment type="similarity">
    <text evidence="3">Belongs to the HARBI1 family.</text>
</comment>
<comment type="cofactor">
    <cofactor evidence="1">
        <name>a divalent metal cation</name>
        <dbReference type="ChEBI" id="CHEBI:60240"/>
    </cofactor>
</comment>
<dbReference type="AlphaFoldDB" id="A0AAP0BWA3"/>
<dbReference type="Proteomes" id="UP001418222">
    <property type="component" value="Unassembled WGS sequence"/>
</dbReference>
<evidence type="ECO:0000313" key="9">
    <source>
        <dbReference type="EMBL" id="KAK8952147.1"/>
    </source>
</evidence>
<dbReference type="InterPro" id="IPR045249">
    <property type="entry name" value="HARBI1-like"/>
</dbReference>
<comment type="subcellular location">
    <subcellularLocation>
        <location evidence="2">Nucleus</location>
    </subcellularLocation>
</comment>
<evidence type="ECO:0000256" key="2">
    <source>
        <dbReference type="ARBA" id="ARBA00004123"/>
    </source>
</evidence>
<dbReference type="PANTHER" id="PTHR22930:SF221">
    <property type="entry name" value="NUCLEASE HARBI1"/>
    <property type="match status" value="1"/>
</dbReference>
<evidence type="ECO:0000256" key="7">
    <source>
        <dbReference type="ARBA" id="ARBA00023242"/>
    </source>
</evidence>
<comment type="caution">
    <text evidence="9">The sequence shown here is derived from an EMBL/GenBank/DDBJ whole genome shotgun (WGS) entry which is preliminary data.</text>
</comment>
<keyword evidence="7" id="KW-0539">Nucleus</keyword>
<evidence type="ECO:0000259" key="8">
    <source>
        <dbReference type="Pfam" id="PF13359"/>
    </source>
</evidence>
<dbReference type="InterPro" id="IPR027806">
    <property type="entry name" value="HARBI1_dom"/>
</dbReference>
<protein>
    <recommendedName>
        <fullName evidence="8">DDE Tnp4 domain-containing protein</fullName>
    </recommendedName>
</protein>
<keyword evidence="5" id="KW-0479">Metal-binding</keyword>
<sequence>MAICDFNMCFTYVVPGWEGSAHDSRIFQRAYRDLRCNFPYPPQGKYYLVDAGYPLQNGLLKPYPETRYHLPDFARGERPIEGRRELFNKAHSSLRSVIERTFGVWKKRWSILRGMSPYKFSKQCVIVVATMALHNYIRRHPSRVDLEFGPCDEDENLVYPEAYEHRTGENLSNADPNIDPTNTEGSGSTAMAALRDFIADQIQNS</sequence>
<dbReference type="GO" id="GO:0016787">
    <property type="term" value="F:hydrolase activity"/>
    <property type="evidence" value="ECO:0007669"/>
    <property type="project" value="UniProtKB-KW"/>
</dbReference>
<dbReference type="EMBL" id="JBBWWQ010000003">
    <property type="protein sequence ID" value="KAK8952147.1"/>
    <property type="molecule type" value="Genomic_DNA"/>
</dbReference>
<keyword evidence="10" id="KW-1185">Reference proteome</keyword>
<keyword evidence="6" id="KW-0378">Hydrolase</keyword>
<keyword evidence="4" id="KW-0540">Nuclease</keyword>
<dbReference type="GO" id="GO:0005634">
    <property type="term" value="C:nucleus"/>
    <property type="evidence" value="ECO:0007669"/>
    <property type="project" value="UniProtKB-SubCell"/>
</dbReference>
<accession>A0AAP0BWA3</accession>
<reference evidence="9 10" key="1">
    <citation type="journal article" date="2022" name="Nat. Plants">
        <title>Genomes of leafy and leafless Platanthera orchids illuminate the evolution of mycoheterotrophy.</title>
        <authorList>
            <person name="Li M.H."/>
            <person name="Liu K.W."/>
            <person name="Li Z."/>
            <person name="Lu H.C."/>
            <person name="Ye Q.L."/>
            <person name="Zhang D."/>
            <person name="Wang J.Y."/>
            <person name="Li Y.F."/>
            <person name="Zhong Z.M."/>
            <person name="Liu X."/>
            <person name="Yu X."/>
            <person name="Liu D.K."/>
            <person name="Tu X.D."/>
            <person name="Liu B."/>
            <person name="Hao Y."/>
            <person name="Liao X.Y."/>
            <person name="Jiang Y.T."/>
            <person name="Sun W.H."/>
            <person name="Chen J."/>
            <person name="Chen Y.Q."/>
            <person name="Ai Y."/>
            <person name="Zhai J.W."/>
            <person name="Wu S.S."/>
            <person name="Zhou Z."/>
            <person name="Hsiao Y.Y."/>
            <person name="Wu W.L."/>
            <person name="Chen Y.Y."/>
            <person name="Lin Y.F."/>
            <person name="Hsu J.L."/>
            <person name="Li C.Y."/>
            <person name="Wang Z.W."/>
            <person name="Zhao X."/>
            <person name="Zhong W.Y."/>
            <person name="Ma X.K."/>
            <person name="Ma L."/>
            <person name="Huang J."/>
            <person name="Chen G.Z."/>
            <person name="Huang M.Z."/>
            <person name="Huang L."/>
            <person name="Peng D.H."/>
            <person name="Luo Y.B."/>
            <person name="Zou S.Q."/>
            <person name="Chen S.P."/>
            <person name="Lan S."/>
            <person name="Tsai W.C."/>
            <person name="Van de Peer Y."/>
            <person name="Liu Z.J."/>
        </authorList>
    </citation>
    <scope>NUCLEOTIDE SEQUENCE [LARGE SCALE GENOMIC DNA]</scope>
    <source>
        <strain evidence="9">Lor287</strain>
    </source>
</reference>
<gene>
    <name evidence="9" type="ORF">KSP39_PZI002992</name>
</gene>
<evidence type="ECO:0000313" key="10">
    <source>
        <dbReference type="Proteomes" id="UP001418222"/>
    </source>
</evidence>
<evidence type="ECO:0000256" key="6">
    <source>
        <dbReference type="ARBA" id="ARBA00022801"/>
    </source>
</evidence>
<organism evidence="9 10">
    <name type="scientific">Platanthera zijinensis</name>
    <dbReference type="NCBI Taxonomy" id="2320716"/>
    <lineage>
        <taxon>Eukaryota</taxon>
        <taxon>Viridiplantae</taxon>
        <taxon>Streptophyta</taxon>
        <taxon>Embryophyta</taxon>
        <taxon>Tracheophyta</taxon>
        <taxon>Spermatophyta</taxon>
        <taxon>Magnoliopsida</taxon>
        <taxon>Liliopsida</taxon>
        <taxon>Asparagales</taxon>
        <taxon>Orchidaceae</taxon>
        <taxon>Orchidoideae</taxon>
        <taxon>Orchideae</taxon>
        <taxon>Orchidinae</taxon>
        <taxon>Platanthera</taxon>
    </lineage>
</organism>
<evidence type="ECO:0000256" key="5">
    <source>
        <dbReference type="ARBA" id="ARBA00022723"/>
    </source>
</evidence>
<evidence type="ECO:0000256" key="1">
    <source>
        <dbReference type="ARBA" id="ARBA00001968"/>
    </source>
</evidence>
<dbReference type="Pfam" id="PF13359">
    <property type="entry name" value="DDE_Tnp_4"/>
    <property type="match status" value="1"/>
</dbReference>
<proteinExistence type="inferred from homology"/>
<name>A0AAP0BWA3_9ASPA</name>
<dbReference type="PANTHER" id="PTHR22930">
    <property type="match status" value="1"/>
</dbReference>
<dbReference type="GO" id="GO:0004518">
    <property type="term" value="F:nuclease activity"/>
    <property type="evidence" value="ECO:0007669"/>
    <property type="project" value="UniProtKB-KW"/>
</dbReference>
<evidence type="ECO:0000256" key="3">
    <source>
        <dbReference type="ARBA" id="ARBA00006958"/>
    </source>
</evidence>